<dbReference type="PROSITE" id="PS00785">
    <property type="entry name" value="5_NUCLEOTIDASE_1"/>
    <property type="match status" value="1"/>
</dbReference>
<dbReference type="GO" id="GO:0005886">
    <property type="term" value="C:plasma membrane"/>
    <property type="evidence" value="ECO:0007669"/>
    <property type="project" value="TreeGrafter"/>
</dbReference>
<keyword evidence="13" id="KW-1185">Reference proteome</keyword>
<dbReference type="PANTHER" id="PTHR11575:SF24">
    <property type="entry name" value="5'-NUCLEOTIDASE"/>
    <property type="match status" value="1"/>
</dbReference>
<dbReference type="Gene3D" id="3.90.780.10">
    <property type="entry name" value="5'-Nucleotidase, C-terminal domain"/>
    <property type="match status" value="1"/>
</dbReference>
<keyword evidence="9" id="KW-0812">Transmembrane</keyword>
<evidence type="ECO:0000256" key="4">
    <source>
        <dbReference type="ARBA" id="ARBA00022723"/>
    </source>
</evidence>
<dbReference type="Gene3D" id="3.60.21.10">
    <property type="match status" value="1"/>
</dbReference>
<feature type="domain" description="Calcineurin-like phosphoesterase" evidence="10">
    <location>
        <begin position="90"/>
        <end position="301"/>
    </location>
</feature>
<dbReference type="Pfam" id="PF02872">
    <property type="entry name" value="5_nucleotid_C"/>
    <property type="match status" value="1"/>
</dbReference>
<dbReference type="GO" id="GO:0006196">
    <property type="term" value="P:AMP catabolic process"/>
    <property type="evidence" value="ECO:0007669"/>
    <property type="project" value="TreeGrafter"/>
</dbReference>
<keyword evidence="9" id="KW-1133">Transmembrane helix</keyword>
<dbReference type="InterPro" id="IPR029052">
    <property type="entry name" value="Metallo-depent_PP-like"/>
</dbReference>
<dbReference type="EC" id="3.1.3.5" evidence="3"/>
<organism evidence="12 13">
    <name type="scientific">Branchiostoma lanceolatum</name>
    <name type="common">Common lancelet</name>
    <name type="synonym">Amphioxus lanceolatum</name>
    <dbReference type="NCBI Taxonomy" id="7740"/>
    <lineage>
        <taxon>Eukaryota</taxon>
        <taxon>Metazoa</taxon>
        <taxon>Chordata</taxon>
        <taxon>Cephalochordata</taxon>
        <taxon>Leptocardii</taxon>
        <taxon>Amphioxiformes</taxon>
        <taxon>Branchiostomatidae</taxon>
        <taxon>Branchiostoma</taxon>
    </lineage>
</organism>
<protein>
    <recommendedName>
        <fullName evidence="3">5'-nucleotidase</fullName>
        <ecNumber evidence="3">3.1.3.5</ecNumber>
    </recommendedName>
</protein>
<name>A0A8J9ZVR0_BRALA</name>
<dbReference type="InterPro" id="IPR008334">
    <property type="entry name" value="5'-Nucleotdase_C"/>
</dbReference>
<keyword evidence="5" id="KW-0732">Signal</keyword>
<keyword evidence="4" id="KW-0479">Metal-binding</keyword>
<reference evidence="12" key="1">
    <citation type="submission" date="2022-01" db="EMBL/GenBank/DDBJ databases">
        <authorList>
            <person name="Braso-Vives M."/>
        </authorList>
    </citation>
    <scope>NUCLEOTIDE SEQUENCE</scope>
</reference>
<proteinExistence type="inferred from homology"/>
<evidence type="ECO:0000259" key="10">
    <source>
        <dbReference type="Pfam" id="PF00149"/>
    </source>
</evidence>
<accession>A0A8J9ZVR0</accession>
<dbReference type="InterPro" id="IPR036907">
    <property type="entry name" value="5'-Nucleotdase_C_sf"/>
</dbReference>
<feature type="domain" description="5'-Nucleotidase C-terminal" evidence="11">
    <location>
        <begin position="397"/>
        <end position="563"/>
    </location>
</feature>
<evidence type="ECO:0000256" key="8">
    <source>
        <dbReference type="RuleBase" id="RU362119"/>
    </source>
</evidence>
<dbReference type="CDD" id="cd07409">
    <property type="entry name" value="MPP_CD73_N"/>
    <property type="match status" value="1"/>
</dbReference>
<evidence type="ECO:0000256" key="5">
    <source>
        <dbReference type="ARBA" id="ARBA00022729"/>
    </source>
</evidence>
<dbReference type="PRINTS" id="PR01607">
    <property type="entry name" value="APYRASEFAMLY"/>
</dbReference>
<keyword evidence="6 8" id="KW-0547">Nucleotide-binding</keyword>
<dbReference type="PROSITE" id="PS00786">
    <property type="entry name" value="5_NUCLEOTIDASE_2"/>
    <property type="match status" value="1"/>
</dbReference>
<dbReference type="Pfam" id="PF00149">
    <property type="entry name" value="Metallophos"/>
    <property type="match status" value="1"/>
</dbReference>
<dbReference type="GO" id="GO:0046872">
    <property type="term" value="F:metal ion binding"/>
    <property type="evidence" value="ECO:0007669"/>
    <property type="project" value="UniProtKB-KW"/>
</dbReference>
<keyword evidence="9" id="KW-0472">Membrane</keyword>
<dbReference type="InterPro" id="IPR006146">
    <property type="entry name" value="5'-Nucleotdase_CS"/>
</dbReference>
<evidence type="ECO:0000313" key="13">
    <source>
        <dbReference type="Proteomes" id="UP000838412"/>
    </source>
</evidence>
<dbReference type="SUPFAM" id="SSF56300">
    <property type="entry name" value="Metallo-dependent phosphatases"/>
    <property type="match status" value="1"/>
</dbReference>
<dbReference type="OrthoDB" id="7722975at2759"/>
<dbReference type="SUPFAM" id="SSF55816">
    <property type="entry name" value="5'-nucleotidase (syn. UDP-sugar hydrolase), C-terminal domain"/>
    <property type="match status" value="1"/>
</dbReference>
<comment type="similarity">
    <text evidence="2 8">Belongs to the 5'-nucleotidase family.</text>
</comment>
<gene>
    <name evidence="12" type="primary">NT5E</name>
    <name evidence="12" type="ORF">BLAG_LOCUS17861</name>
</gene>
<keyword evidence="7 8" id="KW-0378">Hydrolase</keyword>
<evidence type="ECO:0000256" key="1">
    <source>
        <dbReference type="ARBA" id="ARBA00000815"/>
    </source>
</evidence>
<dbReference type="EMBL" id="OV696689">
    <property type="protein sequence ID" value="CAH1263047.1"/>
    <property type="molecule type" value="Genomic_DNA"/>
</dbReference>
<dbReference type="Proteomes" id="UP000838412">
    <property type="component" value="Chromosome 4"/>
</dbReference>
<dbReference type="InterPro" id="IPR006179">
    <property type="entry name" value="5_nucleotidase/apyrase"/>
</dbReference>
<evidence type="ECO:0000256" key="3">
    <source>
        <dbReference type="ARBA" id="ARBA00012643"/>
    </source>
</evidence>
<dbReference type="FunFam" id="3.60.21.10:FF:000020">
    <property type="entry name" value="NT5E isoform 4"/>
    <property type="match status" value="1"/>
</dbReference>
<evidence type="ECO:0000256" key="7">
    <source>
        <dbReference type="ARBA" id="ARBA00022801"/>
    </source>
</evidence>
<evidence type="ECO:0000256" key="9">
    <source>
        <dbReference type="SAM" id="Phobius"/>
    </source>
</evidence>
<comment type="catalytic activity">
    <reaction evidence="1">
        <text>a ribonucleoside 5'-phosphate + H2O = a ribonucleoside + phosphate</text>
        <dbReference type="Rhea" id="RHEA:12484"/>
        <dbReference type="ChEBI" id="CHEBI:15377"/>
        <dbReference type="ChEBI" id="CHEBI:18254"/>
        <dbReference type="ChEBI" id="CHEBI:43474"/>
        <dbReference type="ChEBI" id="CHEBI:58043"/>
        <dbReference type="EC" id="3.1.3.5"/>
    </reaction>
</comment>
<evidence type="ECO:0000256" key="6">
    <source>
        <dbReference type="ARBA" id="ARBA00022741"/>
    </source>
</evidence>
<dbReference type="GO" id="GO:0000166">
    <property type="term" value="F:nucleotide binding"/>
    <property type="evidence" value="ECO:0007669"/>
    <property type="project" value="UniProtKB-KW"/>
</dbReference>
<evidence type="ECO:0000313" key="12">
    <source>
        <dbReference type="EMBL" id="CAH1263047.1"/>
    </source>
</evidence>
<evidence type="ECO:0000256" key="2">
    <source>
        <dbReference type="ARBA" id="ARBA00006654"/>
    </source>
</evidence>
<evidence type="ECO:0000259" key="11">
    <source>
        <dbReference type="Pfam" id="PF02872"/>
    </source>
</evidence>
<feature type="transmembrane region" description="Helical" evidence="9">
    <location>
        <begin position="641"/>
        <end position="666"/>
    </location>
</feature>
<dbReference type="FunFam" id="3.90.780.10:FF:000001">
    <property type="entry name" value="NT5E isoform 3"/>
    <property type="match status" value="1"/>
</dbReference>
<sequence length="697" mass="76004">MTMWHQNYPFVTALLRISPPPHLLPPVMQHTLKASQLIDSTFNTLTFVQADATLRLGIFCLRFPDNTMLRSLVLLPFLLSGNIVLSFNLSILHTNDVHSRIEEANAFGGRCRTGRPCFGGVARLASKVQEVRSTDDNVILLDAGDWFQGTLWYYFFRSSVLSQFTNELRYDAMTIGNHEFDDGVEELATFLRDVNFPVVSANINTSREPELRSLFSSSVVLNVSGEYLGIVGYTTTDTPFISDSGNNLVFSAVVASVQAEVDKLLDRGVNKIIALGHAGIFVDQEVASRVRGVDIVVGGHTNTFLYTGPPPSTEDPYDVYPIAVYPDHATSPVLVVQAYAFGKYLGHLRVTFDDDGKVTQWAGNPILLDDTVPKDANISAEVARLAASLANKTEESVGTTQVLLGGECKSGECNIGNLITNSMVHHNIKHPDETSWNDVAIAVLNSGGIRSIIDQGSITVGDVVGCIPFENTIDIVELRGEDVLRMLEHSAILIGHPRFLQVSGLRVVYDKTKAPGHRVVKVDALCSTGCLIPEYRPLDPAASYKIIMPTFLANGGDGYSMIAKNKTAHYIPGDLDTDILIEYIKTASPVSVGLEGRIRVINTTQEEPQQPCPTMAAHSTGHFFTTDDDDHFEDESDDKHIVALAVGIPAALVLTIAVIACVIWGVKRSRNNFTMTNSNPGMAHANPVFAMEKGMNG</sequence>
<dbReference type="GO" id="GO:0008253">
    <property type="term" value="F:5'-nucleotidase activity"/>
    <property type="evidence" value="ECO:0007669"/>
    <property type="project" value="UniProtKB-EC"/>
</dbReference>
<dbReference type="InterPro" id="IPR004843">
    <property type="entry name" value="Calcineurin-like_PHP"/>
</dbReference>
<dbReference type="PANTHER" id="PTHR11575">
    <property type="entry name" value="5'-NUCLEOTIDASE-RELATED"/>
    <property type="match status" value="1"/>
</dbReference>
<dbReference type="AlphaFoldDB" id="A0A8J9ZVR0"/>